<evidence type="ECO:0000313" key="1">
    <source>
        <dbReference type="EMBL" id="VVE42332.1"/>
    </source>
</evidence>
<dbReference type="Proteomes" id="UP000333828">
    <property type="component" value="Unassembled WGS sequence"/>
</dbReference>
<reference evidence="1 2" key="1">
    <citation type="submission" date="2019-08" db="EMBL/GenBank/DDBJ databases">
        <authorList>
            <person name="Peeters C."/>
        </authorList>
    </citation>
    <scope>NUCLEOTIDE SEQUENCE [LARGE SCALE GENOMIC DNA]</scope>
    <source>
        <strain evidence="1 2">LMG 31115</strain>
    </source>
</reference>
<sequence length="261" mass="28232">MHDASTTLTSLYWHDDTLRSRSVSGIVLSGVVDVPAPPERLVADWTRDIASNMALAAGDVEPMPLARARMRWPDYSQCVQAAYDWTASQGLPGLLSASDIALMACRGARYHHDGEQYGGFVFCNLFLSDDCGLDVHFPYAGNGVDGGYRIPLKRGTMLVFDTCQPHAVIRRDRDGFDDADFANPTNPTNPANPANALDDVQMFLTWELPVDDSRVVKALGMAFDVLPSNSAMPQDAQVLANGAAAVLCANSGRWLPVSDAV</sequence>
<keyword evidence="2" id="KW-1185">Reference proteome</keyword>
<proteinExistence type="predicted"/>
<accession>A0A5E4Y202</accession>
<dbReference type="AlphaFoldDB" id="A0A5E4Y202"/>
<organism evidence="1 2">
    <name type="scientific">Pandoraea iniqua</name>
    <dbReference type="NCBI Taxonomy" id="2508288"/>
    <lineage>
        <taxon>Bacteria</taxon>
        <taxon>Pseudomonadati</taxon>
        <taxon>Pseudomonadota</taxon>
        <taxon>Betaproteobacteria</taxon>
        <taxon>Burkholderiales</taxon>
        <taxon>Burkholderiaceae</taxon>
        <taxon>Pandoraea</taxon>
    </lineage>
</organism>
<evidence type="ECO:0000313" key="2">
    <source>
        <dbReference type="Proteomes" id="UP000333828"/>
    </source>
</evidence>
<gene>
    <name evidence="1" type="ORF">PIN31115_04197</name>
</gene>
<protein>
    <submittedName>
        <fullName evidence="1">Uncharacterized protein</fullName>
    </submittedName>
</protein>
<name>A0A5E4Y202_9BURK</name>
<dbReference type="EMBL" id="CABPSI010000005">
    <property type="protein sequence ID" value="VVE42332.1"/>
    <property type="molecule type" value="Genomic_DNA"/>
</dbReference>